<dbReference type="HOGENOM" id="CLU_170994_0_0_6"/>
<protein>
    <recommendedName>
        <fullName evidence="2">Probable Fe(2+)-trafficking protein</fullName>
    </recommendedName>
</protein>
<dbReference type="HAMAP" id="MF_00686">
    <property type="entry name" value="Fe_traffic_YggX"/>
    <property type="match status" value="1"/>
</dbReference>
<evidence type="ECO:0000313" key="3">
    <source>
        <dbReference type="EMBL" id="AFP85839.1"/>
    </source>
</evidence>
<dbReference type="RefSeq" id="WP_014889136.1">
    <property type="nucleotide sequence ID" value="NC_018420.1"/>
</dbReference>
<dbReference type="SUPFAM" id="SSF111148">
    <property type="entry name" value="YggX-like"/>
    <property type="match status" value="1"/>
</dbReference>
<dbReference type="OrthoDB" id="9804318at2"/>
<dbReference type="GO" id="GO:0034599">
    <property type="term" value="P:cellular response to oxidative stress"/>
    <property type="evidence" value="ECO:0007669"/>
    <property type="project" value="TreeGrafter"/>
</dbReference>
<comment type="similarity">
    <text evidence="2">Belongs to the Fe(2+)-trafficking protein family.</text>
</comment>
<organism evidence="3 4">
    <name type="scientific">secondary endosymbiont of Heteropsylla cubana</name>
    <dbReference type="NCBI Taxonomy" id="134287"/>
    <lineage>
        <taxon>Bacteria</taxon>
        <taxon>Pseudomonadati</taxon>
        <taxon>Pseudomonadota</taxon>
        <taxon>Gammaproteobacteria</taxon>
        <taxon>Enterobacterales</taxon>
        <taxon>Enterobacteriaceae</taxon>
        <taxon>aphid secondary symbionts</taxon>
    </lineage>
</organism>
<dbReference type="PANTHER" id="PTHR36965">
    <property type="entry name" value="FE(2+)-TRAFFICKING PROTEIN-RELATED"/>
    <property type="match status" value="1"/>
</dbReference>
<dbReference type="Gene3D" id="1.10.3880.10">
    <property type="entry name" value="Fe(II) trafficking protein YggX"/>
    <property type="match status" value="1"/>
</dbReference>
<name>J3Z636_9ENTR</name>
<dbReference type="KEGG" id="sehc:A35E_00550"/>
<dbReference type="Proteomes" id="UP000003937">
    <property type="component" value="Chromosome"/>
</dbReference>
<dbReference type="STRING" id="134287.A35E_00550"/>
<accession>J3Z636</accession>
<comment type="function">
    <text evidence="2">Could be a mediator in iron transactions between iron acquisition and iron-requiring processes, such as synthesis and/or repair of Fe-S clusters in biosynthetic enzymes.</text>
</comment>
<reference evidence="3 4" key="1">
    <citation type="journal article" date="2012" name="Mol. Biol. Evol.">
        <title>Genome reduction and co-evolution between the primary and secondary bacterial symbionts of psyllids.</title>
        <authorList>
            <person name="Sloan D.B."/>
            <person name="Moran N.A."/>
        </authorList>
    </citation>
    <scope>NUCLEOTIDE SEQUENCE [LARGE SCALE GENOMIC DNA]</scope>
    <source>
        <strain evidence="3">Hcub_S</strain>
    </source>
</reference>
<comment type="subunit">
    <text evidence="2">Monomer.</text>
</comment>
<proteinExistence type="inferred from homology"/>
<gene>
    <name evidence="3" type="ORF">A35E_00550</name>
</gene>
<keyword evidence="1 2" id="KW-0408">Iron</keyword>
<dbReference type="GO" id="GO:0005506">
    <property type="term" value="F:iron ion binding"/>
    <property type="evidence" value="ECO:0007669"/>
    <property type="project" value="UniProtKB-UniRule"/>
</dbReference>
<dbReference type="GO" id="GO:0005829">
    <property type="term" value="C:cytosol"/>
    <property type="evidence" value="ECO:0007669"/>
    <property type="project" value="TreeGrafter"/>
</dbReference>
<keyword evidence="4" id="KW-1185">Reference proteome</keyword>
<sequence>MSRVIYCMFLKRQAEGQHFQVYPGKIGKLIYDHISNDAWEQWKIKQTMIINQKKLSMINILDRKTLEQEMIKFLFQDKKLYTYEDEPHET</sequence>
<dbReference type="Pfam" id="PF04362">
    <property type="entry name" value="Iron_traffic"/>
    <property type="match status" value="1"/>
</dbReference>
<dbReference type="PANTHER" id="PTHR36965:SF1">
    <property type="entry name" value="FE(2+)-TRAFFICKING PROTEIN-RELATED"/>
    <property type="match status" value="1"/>
</dbReference>
<dbReference type="PATRIC" id="fig|134287.3.peg.524"/>
<dbReference type="NCBIfam" id="NF003817">
    <property type="entry name" value="PRK05408.1"/>
    <property type="match status" value="1"/>
</dbReference>
<evidence type="ECO:0000256" key="2">
    <source>
        <dbReference type="HAMAP-Rule" id="MF_00686"/>
    </source>
</evidence>
<dbReference type="PIRSF" id="PIRSF029827">
    <property type="entry name" value="Fe_traffic_YggX"/>
    <property type="match status" value="1"/>
</dbReference>
<evidence type="ECO:0000313" key="4">
    <source>
        <dbReference type="Proteomes" id="UP000003937"/>
    </source>
</evidence>
<evidence type="ECO:0000256" key="1">
    <source>
        <dbReference type="ARBA" id="ARBA00023004"/>
    </source>
</evidence>
<dbReference type="InterPro" id="IPR007457">
    <property type="entry name" value="Fe_traffick_prot_YggX"/>
</dbReference>
<dbReference type="AlphaFoldDB" id="J3Z636"/>
<dbReference type="InterPro" id="IPR036766">
    <property type="entry name" value="Fe_traffick_prot_YggX_sf"/>
</dbReference>
<dbReference type="EMBL" id="CP003547">
    <property type="protein sequence ID" value="AFP85839.1"/>
    <property type="molecule type" value="Genomic_DNA"/>
</dbReference>